<dbReference type="EMBL" id="LMTR01000075">
    <property type="protein sequence ID" value="KWT65859.1"/>
    <property type="molecule type" value="Genomic_DNA"/>
</dbReference>
<keyword evidence="2" id="KW-0732">Signal</keyword>
<dbReference type="CDD" id="cd13400">
    <property type="entry name" value="LT_IagB-like"/>
    <property type="match status" value="1"/>
</dbReference>
<dbReference type="Gene3D" id="1.10.530.10">
    <property type="match status" value="1"/>
</dbReference>
<dbReference type="Pfam" id="PF01464">
    <property type="entry name" value="SLT"/>
    <property type="match status" value="1"/>
</dbReference>
<dbReference type="PATRIC" id="fig|121290.4.peg.2018"/>
<dbReference type="STRING" id="121290.APY04_2706"/>
<evidence type="ECO:0000313" key="5">
    <source>
        <dbReference type="Proteomes" id="UP000059074"/>
    </source>
</evidence>
<evidence type="ECO:0000313" key="4">
    <source>
        <dbReference type="EMBL" id="KWT65859.1"/>
    </source>
</evidence>
<evidence type="ECO:0000256" key="1">
    <source>
        <dbReference type="ARBA" id="ARBA00009387"/>
    </source>
</evidence>
<dbReference type="InterPro" id="IPR023346">
    <property type="entry name" value="Lysozyme-like_dom_sf"/>
</dbReference>
<dbReference type="AlphaFoldDB" id="A0A109BC24"/>
<sequence length="187" mass="20650">MRLPLIALLAGFIFNTAALADGSPMNVCEQELVRAAALHNVPLGMLYAVGLTESGQNGKLTPYAINVDGRALYNLSKAEALAAIEKAQGQGARYIDVGCMQINHRYHGRKFDSLEEMFDPEKNVAYAARFLSELKEREGTWTMAIARYHAGPKNFPAQKAYVCRVIKRMVTTGFGEWTDEARQFCAG</sequence>
<keyword evidence="5" id="KW-1185">Reference proteome</keyword>
<feature type="signal peptide" evidence="2">
    <location>
        <begin position="1"/>
        <end position="20"/>
    </location>
</feature>
<comment type="similarity">
    <text evidence="1">Belongs to the virb1 family.</text>
</comment>
<comment type="caution">
    <text evidence="4">The sequence shown here is derived from an EMBL/GenBank/DDBJ whole genome shotgun (WGS) entry which is preliminary data.</text>
</comment>
<dbReference type="SUPFAM" id="SSF53955">
    <property type="entry name" value="Lysozyme-like"/>
    <property type="match status" value="1"/>
</dbReference>
<evidence type="ECO:0000256" key="2">
    <source>
        <dbReference type="SAM" id="SignalP"/>
    </source>
</evidence>
<gene>
    <name evidence="4" type="ORF">APY04_2706</name>
</gene>
<dbReference type="Proteomes" id="UP000059074">
    <property type="component" value="Unassembled WGS sequence"/>
</dbReference>
<feature type="chain" id="PRO_5007132526" evidence="2">
    <location>
        <begin position="21"/>
        <end position="187"/>
    </location>
</feature>
<dbReference type="InterPro" id="IPR008258">
    <property type="entry name" value="Transglycosylase_SLT_dom_1"/>
</dbReference>
<organism evidence="4 5">
    <name type="scientific">Hyphomicrobium sulfonivorans</name>
    <dbReference type="NCBI Taxonomy" id="121290"/>
    <lineage>
        <taxon>Bacteria</taxon>
        <taxon>Pseudomonadati</taxon>
        <taxon>Pseudomonadota</taxon>
        <taxon>Alphaproteobacteria</taxon>
        <taxon>Hyphomicrobiales</taxon>
        <taxon>Hyphomicrobiaceae</taxon>
        <taxon>Hyphomicrobium</taxon>
    </lineage>
</organism>
<reference evidence="4 5" key="1">
    <citation type="submission" date="2015-10" db="EMBL/GenBank/DDBJ databases">
        <title>Transcriptomic analysis of a linuron degrading triple-species bacterial consortium.</title>
        <authorList>
            <person name="Albers P."/>
        </authorList>
    </citation>
    <scope>NUCLEOTIDE SEQUENCE [LARGE SCALE GENOMIC DNA]</scope>
    <source>
        <strain evidence="4 5">WDL6</strain>
    </source>
</reference>
<protein>
    <submittedName>
        <fullName evidence="4">Soluble lytic murein transglycosylase</fullName>
    </submittedName>
</protein>
<accession>A0A109BC24</accession>
<proteinExistence type="inferred from homology"/>
<evidence type="ECO:0000259" key="3">
    <source>
        <dbReference type="Pfam" id="PF01464"/>
    </source>
</evidence>
<name>A0A109BC24_HYPSL</name>
<feature type="domain" description="Transglycosylase SLT" evidence="3">
    <location>
        <begin position="36"/>
        <end position="160"/>
    </location>
</feature>